<protein>
    <submittedName>
        <fullName evidence="9">Mannose-P-dolichol utilization defect 1 protein-like protein</fullName>
    </submittedName>
</protein>
<evidence type="ECO:0000313" key="9">
    <source>
        <dbReference type="EMBL" id="KAK3909055.1"/>
    </source>
</evidence>
<keyword evidence="10" id="KW-1185">Reference proteome</keyword>
<keyword evidence="3 8" id="KW-0812">Transmembrane</keyword>
<evidence type="ECO:0000256" key="8">
    <source>
        <dbReference type="SAM" id="Phobius"/>
    </source>
</evidence>
<evidence type="ECO:0000256" key="5">
    <source>
        <dbReference type="ARBA" id="ARBA00022989"/>
    </source>
</evidence>
<organism evidence="9 10">
    <name type="scientific">Frankliniella fusca</name>
    <dbReference type="NCBI Taxonomy" id="407009"/>
    <lineage>
        <taxon>Eukaryota</taxon>
        <taxon>Metazoa</taxon>
        <taxon>Ecdysozoa</taxon>
        <taxon>Arthropoda</taxon>
        <taxon>Hexapoda</taxon>
        <taxon>Insecta</taxon>
        <taxon>Pterygota</taxon>
        <taxon>Neoptera</taxon>
        <taxon>Paraneoptera</taxon>
        <taxon>Thysanoptera</taxon>
        <taxon>Terebrantia</taxon>
        <taxon>Thripoidea</taxon>
        <taxon>Thripidae</taxon>
        <taxon>Frankliniella</taxon>
    </lineage>
</organism>
<dbReference type="Gene3D" id="1.20.1280.290">
    <property type="match status" value="1"/>
</dbReference>
<name>A0AAE1GTG7_9NEOP</name>
<keyword evidence="4" id="KW-0677">Repeat</keyword>
<keyword evidence="6 8" id="KW-0472">Membrane</keyword>
<keyword evidence="5 8" id="KW-1133">Transmembrane helix</keyword>
<evidence type="ECO:0000256" key="6">
    <source>
        <dbReference type="ARBA" id="ARBA00023136"/>
    </source>
</evidence>
<evidence type="ECO:0000256" key="1">
    <source>
        <dbReference type="ARBA" id="ARBA00004141"/>
    </source>
</evidence>
<dbReference type="Proteomes" id="UP001219518">
    <property type="component" value="Unassembled WGS sequence"/>
</dbReference>
<dbReference type="GO" id="GO:0016020">
    <property type="term" value="C:membrane"/>
    <property type="evidence" value="ECO:0007669"/>
    <property type="project" value="UniProtKB-SubCell"/>
</dbReference>
<accession>A0AAE1GTG7</accession>
<evidence type="ECO:0000256" key="7">
    <source>
        <dbReference type="ARBA" id="ARBA00038475"/>
    </source>
</evidence>
<evidence type="ECO:0000256" key="4">
    <source>
        <dbReference type="ARBA" id="ARBA00022737"/>
    </source>
</evidence>
<dbReference type="Pfam" id="PF04193">
    <property type="entry name" value="PQ-loop"/>
    <property type="match status" value="1"/>
</dbReference>
<dbReference type="EMBL" id="JAHWGI010000083">
    <property type="protein sequence ID" value="KAK3909055.1"/>
    <property type="molecule type" value="Genomic_DNA"/>
</dbReference>
<proteinExistence type="inferred from homology"/>
<evidence type="ECO:0000313" key="10">
    <source>
        <dbReference type="Proteomes" id="UP001219518"/>
    </source>
</evidence>
<comment type="similarity">
    <text evidence="7">Belongs to the MPDU1 (TC 2.A.43.3) family.</text>
</comment>
<evidence type="ECO:0000256" key="2">
    <source>
        <dbReference type="ARBA" id="ARBA00022448"/>
    </source>
</evidence>
<reference evidence="9" key="2">
    <citation type="journal article" date="2023" name="BMC Genomics">
        <title>Pest status, molecular evolution, and epigenetic factors derived from the genome assembly of Frankliniella fusca, a thysanopteran phytovirus vector.</title>
        <authorList>
            <person name="Catto M.A."/>
            <person name="Labadie P.E."/>
            <person name="Jacobson A.L."/>
            <person name="Kennedy G.G."/>
            <person name="Srinivasan R."/>
            <person name="Hunt B.G."/>
        </authorList>
    </citation>
    <scope>NUCLEOTIDE SEQUENCE</scope>
    <source>
        <strain evidence="9">PL_HMW_Pooled</strain>
    </source>
</reference>
<comment type="subcellular location">
    <subcellularLocation>
        <location evidence="1">Membrane</location>
        <topology evidence="1">Multi-pass membrane protein</topology>
    </subcellularLocation>
</comment>
<comment type="caution">
    <text evidence="9">The sequence shown here is derived from an EMBL/GenBank/DDBJ whole genome shotgun (WGS) entry which is preliminary data.</text>
</comment>
<sequence length="114" mass="12560">MVRKLAFLGKGQNLALKVAVNWHSKKNANTTIQIYSNYSAGSTGQLSAATVLMLLAGSVARIFTSQQETGDRLLVFTYVVAATLNAITAAQVFYYWNVSSTKQQQQQKKKVKKN</sequence>
<keyword evidence="2" id="KW-0813">Transport</keyword>
<dbReference type="PANTHER" id="PTHR12226">
    <property type="entry name" value="MANNOSE-P-DOLICHOL UTILIZATION DEFECT 1 LEC35 -RELATED"/>
    <property type="match status" value="1"/>
</dbReference>
<gene>
    <name evidence="9" type="ORF">KUF71_019311</name>
</gene>
<dbReference type="GO" id="GO:0009312">
    <property type="term" value="P:oligosaccharide biosynthetic process"/>
    <property type="evidence" value="ECO:0007669"/>
    <property type="project" value="TreeGrafter"/>
</dbReference>
<dbReference type="InterPro" id="IPR016817">
    <property type="entry name" value="MannP-dilichol_defect-1"/>
</dbReference>
<feature type="transmembrane region" description="Helical" evidence="8">
    <location>
        <begin position="75"/>
        <end position="96"/>
    </location>
</feature>
<reference evidence="9" key="1">
    <citation type="submission" date="2021-07" db="EMBL/GenBank/DDBJ databases">
        <authorList>
            <person name="Catto M.A."/>
            <person name="Jacobson A."/>
            <person name="Kennedy G."/>
            <person name="Labadie P."/>
            <person name="Hunt B.G."/>
            <person name="Srinivasan R."/>
        </authorList>
    </citation>
    <scope>NUCLEOTIDE SEQUENCE</scope>
    <source>
        <strain evidence="9">PL_HMW_Pooled</strain>
        <tissue evidence="9">Head</tissue>
    </source>
</reference>
<dbReference type="PANTHER" id="PTHR12226:SF2">
    <property type="entry name" value="MANNOSE-P-DOLICHOL UTILIZATION DEFECT 1 PROTEIN"/>
    <property type="match status" value="1"/>
</dbReference>
<dbReference type="InterPro" id="IPR006603">
    <property type="entry name" value="PQ-loop_rpt"/>
</dbReference>
<evidence type="ECO:0000256" key="3">
    <source>
        <dbReference type="ARBA" id="ARBA00022692"/>
    </source>
</evidence>
<dbReference type="AlphaFoldDB" id="A0AAE1GTG7"/>